<name>A0AAN7Y978_9EURO</name>
<protein>
    <recommendedName>
        <fullName evidence="1">Guanylate cyclase domain-containing protein</fullName>
    </recommendedName>
</protein>
<dbReference type="SMART" id="SM00044">
    <property type="entry name" value="CYCc"/>
    <property type="match status" value="1"/>
</dbReference>
<sequence length="346" mass="39180">MFQVLRHDVKLARSLNVALKLSRSCINTSPYQSHQRSRCINTALGPRRAGKYDPTTWPQLAENVSKRAISTTSELHERADAASDEEVTAPISPLAIVFTDIVKSTAIWEKDSAVMAEAMEIHDNFVRRLLDNHAGYEVKQNGDGFMIAFQSALSALNFCLEVQVQLQEQEWPPHLLELGPAQPVVVHDTEHEAKDQKVLWKGLRLRMSAHFGEPVCKWNDIIKRMDYLGPAVNRAARYVSVCEGGQIVVSEEFIEALKSERTASLGENGPLYNDSQSEDTNGYALEQKDFEGLIETEFELRMLGHRHFKGVDEKQRLFFIIPKSLEGRLEYFPKHTYVQAEKGNLV</sequence>
<accession>A0AAN7Y978</accession>
<evidence type="ECO:0000259" key="1">
    <source>
        <dbReference type="PROSITE" id="PS50125"/>
    </source>
</evidence>
<dbReference type="Proteomes" id="UP001309876">
    <property type="component" value="Unassembled WGS sequence"/>
</dbReference>
<evidence type="ECO:0000313" key="2">
    <source>
        <dbReference type="EMBL" id="KAK5082420.1"/>
    </source>
</evidence>
<dbReference type="GO" id="GO:0009190">
    <property type="term" value="P:cyclic nucleotide biosynthetic process"/>
    <property type="evidence" value="ECO:0007669"/>
    <property type="project" value="InterPro"/>
</dbReference>
<reference evidence="2 3" key="1">
    <citation type="submission" date="2023-08" db="EMBL/GenBank/DDBJ databases">
        <title>Black Yeasts Isolated from many extreme environments.</title>
        <authorList>
            <person name="Coleine C."/>
            <person name="Stajich J.E."/>
            <person name="Selbmann L."/>
        </authorList>
    </citation>
    <scope>NUCLEOTIDE SEQUENCE [LARGE SCALE GENOMIC DNA]</scope>
    <source>
        <strain evidence="2 3">CCFEE 5910</strain>
    </source>
</reference>
<dbReference type="PANTHER" id="PTHR43081:SF1">
    <property type="entry name" value="ADENYLATE CYCLASE, TERMINAL-DIFFERENTIATION SPECIFIC"/>
    <property type="match status" value="1"/>
</dbReference>
<dbReference type="InterPro" id="IPR050697">
    <property type="entry name" value="Adenylyl/Guanylyl_Cyclase_3/4"/>
</dbReference>
<dbReference type="GO" id="GO:0035556">
    <property type="term" value="P:intracellular signal transduction"/>
    <property type="evidence" value="ECO:0007669"/>
    <property type="project" value="InterPro"/>
</dbReference>
<proteinExistence type="predicted"/>
<dbReference type="Gene3D" id="3.30.70.1230">
    <property type="entry name" value="Nucleotide cyclase"/>
    <property type="match status" value="1"/>
</dbReference>
<dbReference type="SUPFAM" id="SSF55073">
    <property type="entry name" value="Nucleotide cyclase"/>
    <property type="match status" value="1"/>
</dbReference>
<dbReference type="AlphaFoldDB" id="A0AAN7Y978"/>
<dbReference type="InterPro" id="IPR029787">
    <property type="entry name" value="Nucleotide_cyclase"/>
</dbReference>
<dbReference type="EMBL" id="JAVRRJ010000008">
    <property type="protein sequence ID" value="KAK5082420.1"/>
    <property type="molecule type" value="Genomic_DNA"/>
</dbReference>
<evidence type="ECO:0000313" key="3">
    <source>
        <dbReference type="Proteomes" id="UP001309876"/>
    </source>
</evidence>
<dbReference type="CDD" id="cd07302">
    <property type="entry name" value="CHD"/>
    <property type="match status" value="1"/>
</dbReference>
<organism evidence="2 3">
    <name type="scientific">Lithohypha guttulata</name>
    <dbReference type="NCBI Taxonomy" id="1690604"/>
    <lineage>
        <taxon>Eukaryota</taxon>
        <taxon>Fungi</taxon>
        <taxon>Dikarya</taxon>
        <taxon>Ascomycota</taxon>
        <taxon>Pezizomycotina</taxon>
        <taxon>Eurotiomycetes</taxon>
        <taxon>Chaetothyriomycetidae</taxon>
        <taxon>Chaetothyriales</taxon>
        <taxon>Trichomeriaceae</taxon>
        <taxon>Lithohypha</taxon>
    </lineage>
</organism>
<comment type="caution">
    <text evidence="2">The sequence shown here is derived from an EMBL/GenBank/DDBJ whole genome shotgun (WGS) entry which is preliminary data.</text>
</comment>
<gene>
    <name evidence="2" type="ORF">LTR05_007567</name>
</gene>
<dbReference type="PANTHER" id="PTHR43081">
    <property type="entry name" value="ADENYLATE CYCLASE, TERMINAL-DIFFERENTIATION SPECIFIC-RELATED"/>
    <property type="match status" value="1"/>
</dbReference>
<feature type="domain" description="Guanylate cyclase" evidence="1">
    <location>
        <begin position="95"/>
        <end position="239"/>
    </location>
</feature>
<dbReference type="Pfam" id="PF00211">
    <property type="entry name" value="Guanylate_cyc"/>
    <property type="match status" value="1"/>
</dbReference>
<dbReference type="InterPro" id="IPR001054">
    <property type="entry name" value="A/G_cyclase"/>
</dbReference>
<keyword evidence="3" id="KW-1185">Reference proteome</keyword>
<dbReference type="PROSITE" id="PS50125">
    <property type="entry name" value="GUANYLATE_CYCLASE_2"/>
    <property type="match status" value="1"/>
</dbReference>